<reference evidence="2" key="1">
    <citation type="journal article" date="2008" name="BMC Genomics">
        <title>Analysis of 4,664 high-quality sequence-finished poplar full-length cDNA clones and their utility for the discovery of genes responding to insect feeding.</title>
        <authorList>
            <person name="Ralph S.G."/>
            <person name="Chun H.J."/>
            <person name="Cooper D."/>
            <person name="Kirkpatrick R."/>
            <person name="Kolosova N."/>
            <person name="Gunter L."/>
            <person name="Tuskan G.A."/>
            <person name="Douglas C.J."/>
            <person name="Holt R.A."/>
            <person name="Jones S.J."/>
            <person name="Marra M.A."/>
            <person name="Bohlmann J."/>
        </authorList>
    </citation>
    <scope>NUCLEOTIDE SEQUENCE</scope>
    <source>
        <tissue evidence="2">Young and mature leaves</tissue>
    </source>
</reference>
<dbReference type="PANTHER" id="PTHR36341:SF3">
    <property type="entry name" value="DUF2996 FAMILY PROTEIN"/>
    <property type="match status" value="1"/>
</dbReference>
<proteinExistence type="evidence at transcript level"/>
<dbReference type="PANTHER" id="PTHR36341">
    <property type="entry name" value="DUF2996 FAMILY PROTEIN"/>
    <property type="match status" value="1"/>
</dbReference>
<feature type="region of interest" description="Disordered" evidence="1">
    <location>
        <begin position="1"/>
        <end position="32"/>
    </location>
</feature>
<dbReference type="EMBL" id="EF148150">
    <property type="protein sequence ID" value="ABK96133.1"/>
    <property type="molecule type" value="mRNA"/>
</dbReference>
<feature type="compositionally biased region" description="Basic and acidic residues" evidence="1">
    <location>
        <begin position="65"/>
        <end position="74"/>
    </location>
</feature>
<organism evidence="2">
    <name type="scientific">Populus trichocarpa</name>
    <name type="common">Western balsam poplar</name>
    <name type="synonym">Populus balsamifera subsp. trichocarpa</name>
    <dbReference type="NCBI Taxonomy" id="3694"/>
    <lineage>
        <taxon>Eukaryota</taxon>
        <taxon>Viridiplantae</taxon>
        <taxon>Streptophyta</taxon>
        <taxon>Embryophyta</taxon>
        <taxon>Tracheophyta</taxon>
        <taxon>Spermatophyta</taxon>
        <taxon>Magnoliopsida</taxon>
        <taxon>eudicotyledons</taxon>
        <taxon>Gunneridae</taxon>
        <taxon>Pentapetalae</taxon>
        <taxon>rosids</taxon>
        <taxon>fabids</taxon>
        <taxon>Malpighiales</taxon>
        <taxon>Salicaceae</taxon>
        <taxon>Saliceae</taxon>
        <taxon>Populus</taxon>
    </lineage>
</organism>
<protein>
    <submittedName>
        <fullName evidence="2">Uncharacterized protein</fullName>
    </submittedName>
</protein>
<dbReference type="AlphaFoldDB" id="A9PID0"/>
<accession>A9PID0</accession>
<evidence type="ECO:0000313" key="2">
    <source>
        <dbReference type="EMBL" id="ABK96133.1"/>
    </source>
</evidence>
<dbReference type="ExpressionAtlas" id="A9PID0">
    <property type="expression patterns" value="baseline and differential"/>
</dbReference>
<feature type="region of interest" description="Disordered" evidence="1">
    <location>
        <begin position="63"/>
        <end position="85"/>
    </location>
</feature>
<name>A9PID0_POPTR</name>
<dbReference type="InterPro" id="IPR021374">
    <property type="entry name" value="DUF2996"/>
</dbReference>
<evidence type="ECO:0000256" key="1">
    <source>
        <dbReference type="SAM" id="MobiDB-lite"/>
    </source>
</evidence>
<sequence>MTTRGGAVGVSSFPSSPSCFRKNGRATSSPPLHLQMASKLVSSRRRITCSAVQESSTSTVAADATEVKPVEKKAPAKPKKAPAKPLAQLMEEDVIPSLKATLEAQDDITELELSFTDNRLEGSFLQKGTPYSFWAFFPDGLTGPKGFFSIILWFRSQHS</sequence>